<evidence type="ECO:0000256" key="1">
    <source>
        <dbReference type="SAM" id="Phobius"/>
    </source>
</evidence>
<feature type="transmembrane region" description="Helical" evidence="1">
    <location>
        <begin position="46"/>
        <end position="66"/>
    </location>
</feature>
<feature type="transmembrane region" description="Helical" evidence="1">
    <location>
        <begin position="7"/>
        <end position="26"/>
    </location>
</feature>
<name>A0ABS7EQT9_9FLAO</name>
<evidence type="ECO:0000313" key="2">
    <source>
        <dbReference type="EMBL" id="MBW8199177.1"/>
    </source>
</evidence>
<dbReference type="EMBL" id="JAHZSV010000004">
    <property type="protein sequence ID" value="MBW8199177.1"/>
    <property type="molecule type" value="Genomic_DNA"/>
</dbReference>
<accession>A0ABS7EQT9</accession>
<feature type="non-terminal residue" evidence="2">
    <location>
        <position position="1"/>
    </location>
</feature>
<protein>
    <submittedName>
        <fullName evidence="2">Uncharacterized protein</fullName>
    </submittedName>
</protein>
<reference evidence="2 3" key="1">
    <citation type="submission" date="2021-08" db="EMBL/GenBank/DDBJ databases">
        <title>Muricauda profundi sp. nov., a marine bacterium isolated from deep seawater of the Mariana Trench.</title>
        <authorList>
            <person name="Wei Y."/>
        </authorList>
    </citation>
    <scope>NUCLEOTIDE SEQUENCE [LARGE SCALE GENOMIC DNA]</scope>
    <source>
        <strain evidence="2 3">W52</strain>
    </source>
</reference>
<gene>
    <name evidence="2" type="ORF">K1F36_05020</name>
</gene>
<evidence type="ECO:0000313" key="3">
    <source>
        <dbReference type="Proteomes" id="UP001196136"/>
    </source>
</evidence>
<keyword evidence="1" id="KW-1133">Transmembrane helix</keyword>
<organism evidence="2 3">
    <name type="scientific">Flagellimonas abyssi</name>
    <dbReference type="NCBI Taxonomy" id="2864871"/>
    <lineage>
        <taxon>Bacteria</taxon>
        <taxon>Pseudomonadati</taxon>
        <taxon>Bacteroidota</taxon>
        <taxon>Flavobacteriia</taxon>
        <taxon>Flavobacteriales</taxon>
        <taxon>Flavobacteriaceae</taxon>
        <taxon>Flagellimonas</taxon>
    </lineage>
</organism>
<keyword evidence="1" id="KW-0472">Membrane</keyword>
<sequence length="84" mass="9796">LIFFRQSSVYSLVICFILLIGTIQQIRSKGKLEFKQTHNQYENPQLTGLLITEIISFAAFFTIALYPKIIYPLWTWVISIPFPI</sequence>
<keyword evidence="1" id="KW-0812">Transmembrane</keyword>
<dbReference type="Proteomes" id="UP001196136">
    <property type="component" value="Unassembled WGS sequence"/>
</dbReference>
<proteinExistence type="predicted"/>
<dbReference type="RefSeq" id="WP_220112819.1">
    <property type="nucleotide sequence ID" value="NZ_JAHZSV010000004.1"/>
</dbReference>
<comment type="caution">
    <text evidence="2">The sequence shown here is derived from an EMBL/GenBank/DDBJ whole genome shotgun (WGS) entry which is preliminary data.</text>
</comment>
<keyword evidence="3" id="KW-1185">Reference proteome</keyword>